<dbReference type="EC" id="2.1.1.113" evidence="2"/>
<evidence type="ECO:0000256" key="7">
    <source>
        <dbReference type="ARBA" id="ARBA00049120"/>
    </source>
</evidence>
<comment type="caution">
    <text evidence="8">The sequence shown here is derived from an EMBL/GenBank/DDBJ whole genome shotgun (WGS) entry which is preliminary data.</text>
</comment>
<keyword evidence="9" id="KW-1185">Reference proteome</keyword>
<dbReference type="AlphaFoldDB" id="A0A9X2G7H0"/>
<dbReference type="Gene3D" id="3.40.50.150">
    <property type="entry name" value="Vaccinia Virus protein VP39"/>
    <property type="match status" value="1"/>
</dbReference>
<organism evidence="8 9">
    <name type="scientific">Promicromonospora thailandica</name>
    <dbReference type="NCBI Taxonomy" id="765201"/>
    <lineage>
        <taxon>Bacteria</taxon>
        <taxon>Bacillati</taxon>
        <taxon>Actinomycetota</taxon>
        <taxon>Actinomycetes</taxon>
        <taxon>Micrococcales</taxon>
        <taxon>Promicromonosporaceae</taxon>
        <taxon>Promicromonospora</taxon>
    </lineage>
</organism>
<keyword evidence="3 8" id="KW-0489">Methyltransferase</keyword>
<evidence type="ECO:0000256" key="3">
    <source>
        <dbReference type="ARBA" id="ARBA00022603"/>
    </source>
</evidence>
<dbReference type="PROSITE" id="PS00093">
    <property type="entry name" value="N4_MTASE"/>
    <property type="match status" value="1"/>
</dbReference>
<dbReference type="GO" id="GO:0009307">
    <property type="term" value="P:DNA restriction-modification system"/>
    <property type="evidence" value="ECO:0007669"/>
    <property type="project" value="UniProtKB-KW"/>
</dbReference>
<gene>
    <name evidence="8" type="ORF">APR03_001977</name>
</gene>
<evidence type="ECO:0000313" key="9">
    <source>
        <dbReference type="Proteomes" id="UP001139493"/>
    </source>
</evidence>
<dbReference type="InterPro" id="IPR017985">
    <property type="entry name" value="MeTrfase_CN4_CS"/>
</dbReference>
<dbReference type="InterPro" id="IPR029063">
    <property type="entry name" value="SAM-dependent_MTases_sf"/>
</dbReference>
<name>A0A9X2G7H0_9MICO</name>
<evidence type="ECO:0000313" key="8">
    <source>
        <dbReference type="EMBL" id="MCP2264639.1"/>
    </source>
</evidence>
<sequence length="513" mass="57222">MDYIFKTIYFPRDRVRSGQATRVTVSLPTVDGPADPPGFVDYLASLGSAELREALGDRTLEDLEQMAAREDRSFSNECVRLIRESFVADTRGNEPRTGAITQASVPFGDAAPGVTFKESKRLPIFGWYPYVEGFSAPYVHEVVKRYGAGRSIYDPFGGSGTTQLAASVAGIPSWYSEVNPFMRFVADTKIEASRAARSNLERTDARLTEFQTRLTTELPQWASKVDLAGYHEAFPGRDFFVEGHIRELLGALDLAKEVAAEDEAVSSLLRLAVAANAVHASNMTRRADLRRRRADEYKTRVVDVPVMVGSSVERMLADLHQHSVNAAPTTFVSADCRQAPSQFDGAFELAITSPPYLNGTNYFRNTKIELWMLGFIASERELANFRGQAVAAGINNVNKKRREYRVFPDVESVAEQLDEQATDQRIPLLIRQYFSDMAEVMESVHRVLEPAGRFVFDIGDSKFYGVHVPTDHLLESIAETAGFAVESSTVLARRYSRDKSPLVQRELVFRKDA</sequence>
<evidence type="ECO:0000256" key="5">
    <source>
        <dbReference type="ARBA" id="ARBA00022691"/>
    </source>
</evidence>
<dbReference type="RefSeq" id="WP_253835242.1">
    <property type="nucleotide sequence ID" value="NZ_JAMTCS010000005.1"/>
</dbReference>
<dbReference type="GO" id="GO:0015667">
    <property type="term" value="F:site-specific DNA-methyltransferase (cytosine-N4-specific) activity"/>
    <property type="evidence" value="ECO:0007669"/>
    <property type="project" value="UniProtKB-EC"/>
</dbReference>
<keyword evidence="4" id="KW-0808">Transferase</keyword>
<reference evidence="8" key="1">
    <citation type="submission" date="2022-06" db="EMBL/GenBank/DDBJ databases">
        <title>Genomic Encyclopedia of Archaeal and Bacterial Type Strains, Phase II (KMG-II): from individual species to whole genera.</title>
        <authorList>
            <person name="Goeker M."/>
        </authorList>
    </citation>
    <scope>NUCLEOTIDE SEQUENCE</scope>
    <source>
        <strain evidence="8">DSM 26652</strain>
    </source>
</reference>
<dbReference type="GO" id="GO:0003677">
    <property type="term" value="F:DNA binding"/>
    <property type="evidence" value="ECO:0007669"/>
    <property type="project" value="InterPro"/>
</dbReference>
<dbReference type="EMBL" id="JAMTCS010000005">
    <property type="protein sequence ID" value="MCP2264639.1"/>
    <property type="molecule type" value="Genomic_DNA"/>
</dbReference>
<evidence type="ECO:0000256" key="2">
    <source>
        <dbReference type="ARBA" id="ARBA00012185"/>
    </source>
</evidence>
<dbReference type="SUPFAM" id="SSF53335">
    <property type="entry name" value="S-adenosyl-L-methionine-dependent methyltransferases"/>
    <property type="match status" value="2"/>
</dbReference>
<comment type="catalytic activity">
    <reaction evidence="7">
        <text>a 2'-deoxycytidine in DNA + S-adenosyl-L-methionine = an N(4)-methyl-2'-deoxycytidine in DNA + S-adenosyl-L-homocysteine + H(+)</text>
        <dbReference type="Rhea" id="RHEA:16857"/>
        <dbReference type="Rhea" id="RHEA-COMP:11369"/>
        <dbReference type="Rhea" id="RHEA-COMP:13674"/>
        <dbReference type="ChEBI" id="CHEBI:15378"/>
        <dbReference type="ChEBI" id="CHEBI:57856"/>
        <dbReference type="ChEBI" id="CHEBI:59789"/>
        <dbReference type="ChEBI" id="CHEBI:85452"/>
        <dbReference type="ChEBI" id="CHEBI:137933"/>
        <dbReference type="EC" id="2.1.1.113"/>
    </reaction>
</comment>
<comment type="similarity">
    <text evidence="1">Belongs to the N(4)/N(6)-methyltransferase family. N(4) subfamily.</text>
</comment>
<protein>
    <recommendedName>
        <fullName evidence="2">site-specific DNA-methyltransferase (cytosine-N(4)-specific)</fullName>
        <ecNumber evidence="2">2.1.1.113</ecNumber>
    </recommendedName>
</protein>
<evidence type="ECO:0000256" key="4">
    <source>
        <dbReference type="ARBA" id="ARBA00022679"/>
    </source>
</evidence>
<dbReference type="Proteomes" id="UP001139493">
    <property type="component" value="Unassembled WGS sequence"/>
</dbReference>
<keyword evidence="5" id="KW-0949">S-adenosyl-L-methionine</keyword>
<evidence type="ECO:0000256" key="6">
    <source>
        <dbReference type="ARBA" id="ARBA00022747"/>
    </source>
</evidence>
<accession>A0A9X2G7H0</accession>
<keyword evidence="6" id="KW-0680">Restriction system</keyword>
<dbReference type="GO" id="GO:0032259">
    <property type="term" value="P:methylation"/>
    <property type="evidence" value="ECO:0007669"/>
    <property type="project" value="UniProtKB-KW"/>
</dbReference>
<evidence type="ECO:0000256" key="1">
    <source>
        <dbReference type="ARBA" id="ARBA00010203"/>
    </source>
</evidence>
<proteinExistence type="inferred from homology"/>